<reference evidence="8" key="1">
    <citation type="submission" date="2021-12" db="EMBL/GenBank/DDBJ databases">
        <authorList>
            <person name="Veyrier F.J."/>
        </authorList>
    </citation>
    <scope>NUCLEOTIDE SEQUENCE</scope>
    <source>
        <strain evidence="8">SAG 1488-6</strain>
    </source>
</reference>
<dbReference type="PANTHER" id="PTHR40043:SF1">
    <property type="entry name" value="UPF0719 INNER MEMBRANE PROTEIN YJFL"/>
    <property type="match status" value="1"/>
</dbReference>
<keyword evidence="6 7" id="KW-0472">Membrane</keyword>
<feature type="transmembrane region" description="Helical" evidence="7">
    <location>
        <begin position="12"/>
        <end position="32"/>
    </location>
</feature>
<dbReference type="PANTHER" id="PTHR40043">
    <property type="entry name" value="UPF0719 INNER MEMBRANE PROTEIN YJFL"/>
    <property type="match status" value="1"/>
</dbReference>
<evidence type="ECO:0000256" key="5">
    <source>
        <dbReference type="ARBA" id="ARBA00022989"/>
    </source>
</evidence>
<evidence type="ECO:0000313" key="8">
    <source>
        <dbReference type="EMBL" id="UOO92191.1"/>
    </source>
</evidence>
<dbReference type="Proteomes" id="UP000832034">
    <property type="component" value="Chromosome"/>
</dbReference>
<evidence type="ECO:0000256" key="3">
    <source>
        <dbReference type="ARBA" id="ARBA00022475"/>
    </source>
</evidence>
<comment type="similarity">
    <text evidence="2">Belongs to the UPF0719 family.</text>
</comment>
<keyword evidence="3" id="KW-1003">Cell membrane</keyword>
<feature type="transmembrane region" description="Helical" evidence="7">
    <location>
        <begin position="44"/>
        <end position="64"/>
    </location>
</feature>
<reference evidence="8" key="2">
    <citation type="journal article" date="2022" name="Res Sq">
        <title>Evolution of multicellular longitudinally dividing oral cavity symbionts (Neisseriaceae).</title>
        <authorList>
            <person name="Nyongesa S."/>
            <person name="Weber P."/>
            <person name="Bernet E."/>
            <person name="Pullido F."/>
            <person name="Nieckarz M."/>
            <person name="Delaby M."/>
            <person name="Nieves C."/>
            <person name="Viehboeck T."/>
            <person name="Krause N."/>
            <person name="Rivera-Millot A."/>
            <person name="Nakamura A."/>
            <person name="Vischer N."/>
            <person name="VanNieuwenhze M."/>
            <person name="Brun Y."/>
            <person name="Cava F."/>
            <person name="Bulgheresi S."/>
            <person name="Veyrier F."/>
        </authorList>
    </citation>
    <scope>NUCLEOTIDE SEQUENCE</scope>
    <source>
        <strain evidence="8">SAG 1488-6</strain>
    </source>
</reference>
<dbReference type="InterPro" id="IPR007140">
    <property type="entry name" value="DUF350"/>
</dbReference>
<protein>
    <submittedName>
        <fullName evidence="8">DUF350 domain-containing protein</fullName>
    </submittedName>
</protein>
<evidence type="ECO:0000256" key="6">
    <source>
        <dbReference type="ARBA" id="ARBA00023136"/>
    </source>
</evidence>
<evidence type="ECO:0000256" key="7">
    <source>
        <dbReference type="SAM" id="Phobius"/>
    </source>
</evidence>
<dbReference type="RefSeq" id="WP_019958202.1">
    <property type="nucleotide sequence ID" value="NZ_CP091512.1"/>
</dbReference>
<sequence length="132" mass="14208">MEIAIWQYLLYLKYFGVALIMLVVFAAVYTRITPIRELAAIKEGNVACALSFSGALIGFCITLISSMMQSVGMLSFVIWGAAAAVIQILVYFVATRLIPDADEQLRNNNVAVGILFLGLSVSIGILNAASLS</sequence>
<keyword evidence="9" id="KW-1185">Reference proteome</keyword>
<organism evidence="8 9">
    <name type="scientific">Vitreoscilla stercoraria</name>
    <dbReference type="NCBI Taxonomy" id="61"/>
    <lineage>
        <taxon>Bacteria</taxon>
        <taxon>Pseudomonadati</taxon>
        <taxon>Pseudomonadota</taxon>
        <taxon>Betaproteobacteria</taxon>
        <taxon>Neisseriales</taxon>
        <taxon>Neisseriaceae</taxon>
        <taxon>Vitreoscilla</taxon>
    </lineage>
</organism>
<feature type="transmembrane region" description="Helical" evidence="7">
    <location>
        <begin position="110"/>
        <end position="129"/>
    </location>
</feature>
<dbReference type="EMBL" id="CP091512">
    <property type="protein sequence ID" value="UOO92191.1"/>
    <property type="molecule type" value="Genomic_DNA"/>
</dbReference>
<proteinExistence type="inferred from homology"/>
<evidence type="ECO:0000313" key="9">
    <source>
        <dbReference type="Proteomes" id="UP000832034"/>
    </source>
</evidence>
<name>A0ABY4E8V9_VITST</name>
<evidence type="ECO:0000256" key="1">
    <source>
        <dbReference type="ARBA" id="ARBA00004651"/>
    </source>
</evidence>
<keyword evidence="5 7" id="KW-1133">Transmembrane helix</keyword>
<accession>A0ABY4E8V9</accession>
<evidence type="ECO:0000256" key="2">
    <source>
        <dbReference type="ARBA" id="ARBA00005779"/>
    </source>
</evidence>
<gene>
    <name evidence="8" type="ORF">LVJ81_11300</name>
</gene>
<comment type="subcellular location">
    <subcellularLocation>
        <location evidence="1">Cell membrane</location>
        <topology evidence="1">Multi-pass membrane protein</topology>
    </subcellularLocation>
</comment>
<dbReference type="Pfam" id="PF03994">
    <property type="entry name" value="DUF350"/>
    <property type="match status" value="1"/>
</dbReference>
<keyword evidence="4 7" id="KW-0812">Transmembrane</keyword>
<feature type="transmembrane region" description="Helical" evidence="7">
    <location>
        <begin position="76"/>
        <end position="98"/>
    </location>
</feature>
<evidence type="ECO:0000256" key="4">
    <source>
        <dbReference type="ARBA" id="ARBA00022692"/>
    </source>
</evidence>